<dbReference type="GO" id="GO:0000786">
    <property type="term" value="C:nucleosome"/>
    <property type="evidence" value="ECO:0007669"/>
    <property type="project" value="InterPro"/>
</dbReference>
<comment type="caution">
    <text evidence="4">The sequence shown here is derived from an EMBL/GenBank/DDBJ whole genome shotgun (WGS) entry which is preliminary data.</text>
</comment>
<comment type="similarity">
    <text evidence="1">Belongs to the histone H3 family.</text>
</comment>
<dbReference type="Pfam" id="PF00125">
    <property type="entry name" value="Histone"/>
    <property type="match status" value="1"/>
</dbReference>
<dbReference type="PANTHER" id="PTHR11426">
    <property type="entry name" value="HISTONE H3"/>
    <property type="match status" value="1"/>
</dbReference>
<dbReference type="InterPro" id="IPR007125">
    <property type="entry name" value="H2A/H2B/H3"/>
</dbReference>
<sequence length="316" mass="35120">MGLPSKAICGMEKYLLTGQFKHAPLINRELLESLFEPTLASGDEMFNHKNPIPMTNPPNDDVAKVQNIESDGDEDNQIHGADYFPNITICGDYNPYTSQDNTPADGPPNQRQVPTTPQAKSDASSSQQKCKRDLIETADPLVKSIGELVEMVKTETMGDKKLVDEGDAQNKTNIKKINRRKSIKKTTSNKGSKKVSTSNWPGGVKKPHHVRPGNVALQEIRKYQKSTELLIRKLPFQHLVREITQDFKTDLSFQSSAVAALQEAAGAYLVGLFEDTNLCARHAKRVAIMPKDIQLARRICGERTVWQCGQGVTIHE</sequence>
<organism evidence="4 5">
    <name type="scientific">Coptis chinensis</name>
    <dbReference type="NCBI Taxonomy" id="261450"/>
    <lineage>
        <taxon>Eukaryota</taxon>
        <taxon>Viridiplantae</taxon>
        <taxon>Streptophyta</taxon>
        <taxon>Embryophyta</taxon>
        <taxon>Tracheophyta</taxon>
        <taxon>Spermatophyta</taxon>
        <taxon>Magnoliopsida</taxon>
        <taxon>Ranunculales</taxon>
        <taxon>Ranunculaceae</taxon>
        <taxon>Coptidoideae</taxon>
        <taxon>Coptis</taxon>
    </lineage>
</organism>
<gene>
    <name evidence="4" type="ORF">IFM89_007846</name>
</gene>
<evidence type="ECO:0000259" key="3">
    <source>
        <dbReference type="Pfam" id="PF00125"/>
    </source>
</evidence>
<name>A0A835LD73_9MAGN</name>
<evidence type="ECO:0000256" key="1">
    <source>
        <dbReference type="ARBA" id="ARBA00010343"/>
    </source>
</evidence>
<dbReference type="PRINTS" id="PR00622">
    <property type="entry name" value="HISTONEH3"/>
</dbReference>
<dbReference type="GO" id="GO:0003677">
    <property type="term" value="F:DNA binding"/>
    <property type="evidence" value="ECO:0007669"/>
    <property type="project" value="InterPro"/>
</dbReference>
<feature type="region of interest" description="Disordered" evidence="2">
    <location>
        <begin position="94"/>
        <end position="135"/>
    </location>
</feature>
<protein>
    <recommendedName>
        <fullName evidence="3">Core Histone H2A/H2B/H3 domain-containing protein</fullName>
    </recommendedName>
</protein>
<feature type="compositionally biased region" description="Low complexity" evidence="2">
    <location>
        <begin position="118"/>
        <end position="128"/>
    </location>
</feature>
<dbReference type="FunFam" id="1.10.20.10:FF:000054">
    <property type="entry name" value="Putative histone H1.5-like"/>
    <property type="match status" value="1"/>
</dbReference>
<keyword evidence="5" id="KW-1185">Reference proteome</keyword>
<dbReference type="InterPro" id="IPR009072">
    <property type="entry name" value="Histone-fold"/>
</dbReference>
<dbReference type="AlphaFoldDB" id="A0A835LD73"/>
<dbReference type="InterPro" id="IPR000164">
    <property type="entry name" value="Histone_H3/CENP-A"/>
</dbReference>
<dbReference type="CDD" id="cd22911">
    <property type="entry name" value="HFD_H3"/>
    <property type="match status" value="1"/>
</dbReference>
<evidence type="ECO:0000313" key="5">
    <source>
        <dbReference type="Proteomes" id="UP000631114"/>
    </source>
</evidence>
<feature type="compositionally biased region" description="Polar residues" evidence="2">
    <location>
        <begin position="188"/>
        <end position="200"/>
    </location>
</feature>
<dbReference type="EMBL" id="JADFTS010000009">
    <property type="protein sequence ID" value="KAF9588157.1"/>
    <property type="molecule type" value="Genomic_DNA"/>
</dbReference>
<dbReference type="Proteomes" id="UP000631114">
    <property type="component" value="Unassembled WGS sequence"/>
</dbReference>
<feature type="region of interest" description="Disordered" evidence="2">
    <location>
        <begin position="179"/>
        <end position="207"/>
    </location>
</feature>
<feature type="domain" description="Core Histone H2A/H2B/H3" evidence="3">
    <location>
        <begin position="212"/>
        <end position="299"/>
    </location>
</feature>
<evidence type="ECO:0000313" key="4">
    <source>
        <dbReference type="EMBL" id="KAF9588157.1"/>
    </source>
</evidence>
<dbReference type="SUPFAM" id="SSF47113">
    <property type="entry name" value="Histone-fold"/>
    <property type="match status" value="1"/>
</dbReference>
<dbReference type="Gene3D" id="1.10.20.10">
    <property type="entry name" value="Histone, subunit A"/>
    <property type="match status" value="1"/>
</dbReference>
<proteinExistence type="inferred from homology"/>
<evidence type="ECO:0000256" key="2">
    <source>
        <dbReference type="SAM" id="MobiDB-lite"/>
    </source>
</evidence>
<dbReference type="GO" id="GO:0046982">
    <property type="term" value="F:protein heterodimerization activity"/>
    <property type="evidence" value="ECO:0007669"/>
    <property type="project" value="InterPro"/>
</dbReference>
<reference evidence="4 5" key="1">
    <citation type="submission" date="2020-10" db="EMBL/GenBank/DDBJ databases">
        <title>The Coptis chinensis genome and diversification of protoberbering-type alkaloids.</title>
        <authorList>
            <person name="Wang B."/>
            <person name="Shu S."/>
            <person name="Song C."/>
            <person name="Liu Y."/>
        </authorList>
    </citation>
    <scope>NUCLEOTIDE SEQUENCE [LARGE SCALE GENOMIC DNA]</scope>
    <source>
        <strain evidence="4">HL-2020</strain>
        <tissue evidence="4">Leaf</tissue>
    </source>
</reference>
<dbReference type="OrthoDB" id="842664at2759"/>
<dbReference type="SMART" id="SM00428">
    <property type="entry name" value="H3"/>
    <property type="match status" value="1"/>
</dbReference>
<accession>A0A835LD73</accession>
<dbReference type="GO" id="GO:0030527">
    <property type="term" value="F:structural constituent of chromatin"/>
    <property type="evidence" value="ECO:0007669"/>
    <property type="project" value="InterPro"/>
</dbReference>